<feature type="transmembrane region" description="Helical" evidence="6">
    <location>
        <begin position="174"/>
        <end position="191"/>
    </location>
</feature>
<dbReference type="Gene3D" id="1.10.357.140">
    <property type="entry name" value="UbiA prenyltransferase"/>
    <property type="match status" value="1"/>
</dbReference>
<protein>
    <submittedName>
        <fullName evidence="7">4-hydroxybenzoate polyprenyltransferase</fullName>
    </submittedName>
</protein>
<feature type="transmembrane region" description="Helical" evidence="6">
    <location>
        <begin position="12"/>
        <end position="36"/>
    </location>
</feature>
<feature type="transmembrane region" description="Helical" evidence="6">
    <location>
        <begin position="150"/>
        <end position="168"/>
    </location>
</feature>
<reference evidence="7" key="1">
    <citation type="submission" date="2023-10" db="EMBL/GenBank/DDBJ databases">
        <title>Characterization and whole genome sequencing of a novel strain of Bergeyella porcorum QD2021 isolated from pig.</title>
        <authorList>
            <person name="Liu G."/>
            <person name="Chen C."/>
            <person name="Han X."/>
        </authorList>
    </citation>
    <scope>NUCLEOTIDE SEQUENCE</scope>
    <source>
        <strain evidence="7">QD2021</strain>
    </source>
</reference>
<accession>A0AAU0EZN9</accession>
<dbReference type="GO" id="GO:0016765">
    <property type="term" value="F:transferase activity, transferring alkyl or aryl (other than methyl) groups"/>
    <property type="evidence" value="ECO:0007669"/>
    <property type="project" value="InterPro"/>
</dbReference>
<evidence type="ECO:0000256" key="3">
    <source>
        <dbReference type="ARBA" id="ARBA00022692"/>
    </source>
</evidence>
<dbReference type="InterPro" id="IPR044878">
    <property type="entry name" value="UbiA_sf"/>
</dbReference>
<feature type="transmembrane region" description="Helical" evidence="6">
    <location>
        <begin position="100"/>
        <end position="117"/>
    </location>
</feature>
<keyword evidence="4 6" id="KW-1133">Transmembrane helix</keyword>
<keyword evidence="5 6" id="KW-0472">Membrane</keyword>
<dbReference type="AlphaFoldDB" id="A0AAU0EZN9"/>
<feature type="transmembrane region" description="Helical" evidence="6">
    <location>
        <begin position="245"/>
        <end position="266"/>
    </location>
</feature>
<feature type="transmembrane region" description="Helical" evidence="6">
    <location>
        <begin position="123"/>
        <end position="138"/>
    </location>
</feature>
<evidence type="ECO:0000256" key="1">
    <source>
        <dbReference type="ARBA" id="ARBA00004141"/>
    </source>
</evidence>
<keyword evidence="3 6" id="KW-0812">Transmembrane</keyword>
<name>A0AAU0EZN9_9FLAO</name>
<evidence type="ECO:0000256" key="5">
    <source>
        <dbReference type="ARBA" id="ARBA00023136"/>
    </source>
</evidence>
<dbReference type="KEGG" id="bpor:BPO_0481"/>
<dbReference type="PANTHER" id="PTHR42723">
    <property type="entry name" value="CHLOROPHYLL SYNTHASE"/>
    <property type="match status" value="1"/>
</dbReference>
<organism evidence="7 8">
    <name type="scientific">Bergeyella porcorum</name>
    <dbReference type="NCBI Taxonomy" id="1735111"/>
    <lineage>
        <taxon>Bacteria</taxon>
        <taxon>Pseudomonadati</taxon>
        <taxon>Bacteroidota</taxon>
        <taxon>Flavobacteriia</taxon>
        <taxon>Flavobacteriales</taxon>
        <taxon>Weeksellaceae</taxon>
        <taxon>Bergeyella</taxon>
    </lineage>
</organism>
<evidence type="ECO:0000313" key="7">
    <source>
        <dbReference type="EMBL" id="WOC51128.1"/>
    </source>
</evidence>
<dbReference type="InterPro" id="IPR050475">
    <property type="entry name" value="Prenyltransferase_related"/>
</dbReference>
<comment type="subcellular location">
    <subcellularLocation>
        <location evidence="1">Membrane</location>
        <topology evidence="1">Multi-pass membrane protein</topology>
    </subcellularLocation>
</comment>
<dbReference type="InterPro" id="IPR000537">
    <property type="entry name" value="UbiA_prenyltransferase"/>
</dbReference>
<evidence type="ECO:0000256" key="4">
    <source>
        <dbReference type="ARBA" id="ARBA00022989"/>
    </source>
</evidence>
<sequence>MMAKKSFIVRMSQLVSLLLVARIFMLLLFTFTLYVSTFFLFSQEESLRNFVFDYKVHGIILCSLLSIASGGIINQFYDFEKDQLQKPFRTKLQSFLKQKYFLYSYIILNIISLSIAVLLSPRIFVFFLLYQFMMWFYSHKLSKILMVNNLTFVSLTLYPFFGMLVYYQHFSWKLFWMAMFLFLILLIVDILKDILTLRPDTIFGYRTLPNVLGIKATTIVLSILLIANAWISFLVVQHILEHHLLVVYFSLSIVILLLSLLPIFFFRFKRMYWLVNLLRIWIFLGVVFMLLNGIFERVG</sequence>
<evidence type="ECO:0000256" key="2">
    <source>
        <dbReference type="ARBA" id="ARBA00022475"/>
    </source>
</evidence>
<evidence type="ECO:0000256" key="6">
    <source>
        <dbReference type="SAM" id="Phobius"/>
    </source>
</evidence>
<dbReference type="EMBL" id="CP136426">
    <property type="protein sequence ID" value="WOC51128.1"/>
    <property type="molecule type" value="Genomic_DNA"/>
</dbReference>
<evidence type="ECO:0000313" key="8">
    <source>
        <dbReference type="Proteomes" id="UP001432059"/>
    </source>
</evidence>
<feature type="transmembrane region" description="Helical" evidence="6">
    <location>
        <begin position="212"/>
        <end position="233"/>
    </location>
</feature>
<dbReference type="Proteomes" id="UP001432059">
    <property type="component" value="Chromosome"/>
</dbReference>
<dbReference type="RefSeq" id="WP_327984790.1">
    <property type="nucleotide sequence ID" value="NZ_CP136426.1"/>
</dbReference>
<dbReference type="GO" id="GO:0016020">
    <property type="term" value="C:membrane"/>
    <property type="evidence" value="ECO:0007669"/>
    <property type="project" value="UniProtKB-SubCell"/>
</dbReference>
<dbReference type="PANTHER" id="PTHR42723:SF1">
    <property type="entry name" value="CHLOROPHYLL SYNTHASE, CHLOROPLASTIC"/>
    <property type="match status" value="1"/>
</dbReference>
<feature type="transmembrane region" description="Helical" evidence="6">
    <location>
        <begin position="273"/>
        <end position="295"/>
    </location>
</feature>
<keyword evidence="2" id="KW-1003">Cell membrane</keyword>
<feature type="transmembrane region" description="Helical" evidence="6">
    <location>
        <begin position="56"/>
        <end position="79"/>
    </location>
</feature>
<keyword evidence="8" id="KW-1185">Reference proteome</keyword>
<gene>
    <name evidence="7" type="primary">ubiA</name>
    <name evidence="7" type="ORF">BPO_0481</name>
</gene>
<proteinExistence type="predicted"/>
<dbReference type="Pfam" id="PF01040">
    <property type="entry name" value="UbiA"/>
    <property type="match status" value="1"/>
</dbReference>